<accession>A0A6J5LPZ4</accession>
<sequence length="2649" mass="291206">MITPEGQLLDEAGALSLWNRRNELPPNERPWAEQQLRNYAGDRKAKNEHLWPSQEAQKAKANERMEARWLDGAETPGATPEAKDLYNEMAALSMFSGATGEQISYALPKYRSAVANALGSPGAETDPKQFRELLQVAIKTKRDKRVLIEGDPKTDPKRENSMGQHAWAAARDQVSEIDAYAKWSEKAKDKPGFDAQDNFDIFSKLQSAAKVKWDDYRSRAQMITSVLTDEMRQDTPSINVDGLLPLLSGLTAEERGSVLSLVKEDAMAKEKEVGQKTGETLARVGMRLGTAFTEMTDRGVANLSKFESGQWANVSSANDPQKLVEDQRARLYGAMTASMFGRPPALFEDQQQVQLTAEQAAAANKEVGKVKEQFRIVRELRDVATGKVDPAGSSNKAVDLLYYGSLNFVASMATFAIPGGMALNYNAYVNDEVNRLESLGVPSSEAMNQAMLVGAVQSGLDKFELSIFKRLPGLKNFKESMKAPPTDLAKALIGRVAGATAISVGESLAEGGQQMTPMVVQNMAAAIDKDRKTAEVRGLLKEGWTATYETFVSMLPLALMGLGIGGYGDFKGIQKLVSDKSALSKVGFSSEQISNIVAQPTPKGQAEFMASIWRERTPVHTAAITETQQKANDILQNPASTPGQISWAARASAGIEDHRVTEAAIFDALKEDAGGEDVSVVREKDGYLVNGKPAATANDAMGLLSAMAEERTQQWYSAVDEMVNKMVIGRTIEIKKGKSTLLDEILAAEEEGSDRKIETIWNRAQIAAAAAGMPAIERDIENPATIETLNNLRVLGKSITEVKGNVLSSVSRILAGGGIIDLVEENAENDLRESILSGEVSMSAMKTALGKVEAATGIKFMENATDLGITEGWSKLVRLYVTGTKKEKTGFAAQAVRGDVAFKMKRIKQLMREESGKGTIDESLVSKLSAHMAYFKEILRNVRLVMKARESGALDDVESMIRKSIGLEDASIAEKTVAEIMVAQVESVTGESMSVSPSIDIDAEYQRIMDGVKDLASIAVENVRTGKDGVKRGRSYSPKIRELLNRRDAGEKIPFYVFDKAVKEHFPSYRVPVPKSMTELPTREQVLDAVTIDKKEAHDATLKLGGPKEGDDAILRQDVPAQTDAGIGVVTLKTENGNLYLPAARARNPKMVSNEKQTVKIGKGGRKAPHIVIKATYMADQSMPEDLENWTQVGFNPDRHSFYYERGTERQVVSGSEIFQIGNTAFIKDAVFKDQKSDISYSVSPFVGIDAEYMAAVESGDVAKQQEMVDAAAQAAGLIKANHTSPSKDIKVFNRRYRSEVLDMPNLVDESVIWFREGEGAARYGTTQYNVFLSLKDPWVAEGKLRGGENGWNRFAGMVETIAEDGNPETFVSHMKKQGWDGVKIVNVDLDLDKFTVYGVFDSNQIKSAEPVTYDNQGNVIPLSQRFNQASDDISYSVSSLAGLDELINRIDERMASNIPAQNALWSKSAKILRDMERDLKTTRVTPDRYDDKGKLIPGRVIPALVEKRSASNIAKEAAFRAATDYDIRTPQELDAEQIVRRNAIFTKQPISKLKEDRAAYRTAVFEETFKGEASADETAWNHFQAVKDSILARSNISTEDAAYILGEPASEGAKALLSNIRSALKEANAKSKQLYDSSLATQKKKYEAAAKEAQDWRDAEEVKHRGPKNEALAWKKGTIALQKIQYSPMAQLLRDVRVMQAAIATLPKEVRGMLSSVYNVAILSSPAARQVKILDELEKANKEIERFLLKKFQKDIKGIFEAAEEKKKSSGVITGTMTPDVQAYFTRAKTYAKMSREDVDKTMTALSDQLNQTNSTLESNEENTEKFIELMVFGAILGTGKNKPTAAEVYSAYEQLAFARKKGITAYAIKKTSIVEKISGMVASAIESLGKATLADAQEREARDKRQIRVLPGGVSELLRIYNIHDTLEVMFGENHPITKYFSAKIRHSRENARLEQYRETESLHNFIAENHGISSAGRQAIWLGKLSKPVKSPLKQGEGRKVTVDIIPLQAARNILDGTLKDSRYPGGSQAFSELRDMVDSAEEDQESITVEKVTFTGMRNLEISELEVVFYTMIWQQQRYKSNMENHGLGANFIAQAEEWLSPEAKSIREYLRFKYSQEYDGMNAVYRNLFNVNMPQEDNYARASFDASGNTDLAVGPDGIPVMTGGSTVASIKGRVKHNAEPKRANALTMRLSHVGMISHWKATAELSRDMRSVFENKDVRNSIIKKFGKQRYATLMVAVGTLEAGGWKHAVGNTEGGEFIQKMMPIAVANGLGANIGSIMAQGSAVLASSARIGATSYFNNLAKLAANPSVLVDVYKDFALQLRRGGQYSQGELLTMLTGENANVVAQTVMRVGEMATEALSVVDASLTTISGAVAYLHHLDTVKGTMGSEAAEKEYALDRMREVIEATAQPDDFARKSNFENKIARERGASAIALRTLFFFKSAQRGMAANIFKTAEQIRDGHITAKQGADRLAAMLIIIPLIEQACRSAWKDLTSDEPDEKLWEDPTTWIMAILSAPVSGVPVIGIGFDFLKVQTIGGYTSTLQDPISRLFFEFPKSVKKMANGELDMQDLIGALHFVTLGTIISGKTGGALAESAVNLLSAWVGWDDGSVLTDGQKGEKYLKMMDDKRRRKDKKALRESRD</sequence>
<protein>
    <submittedName>
        <fullName evidence="1">Uncharacterized protein</fullName>
    </submittedName>
</protein>
<proteinExistence type="predicted"/>
<dbReference type="EMBL" id="LR797283">
    <property type="protein sequence ID" value="CAB4199477.1"/>
    <property type="molecule type" value="Genomic_DNA"/>
</dbReference>
<evidence type="ECO:0000313" key="1">
    <source>
        <dbReference type="EMBL" id="CAB4136251.1"/>
    </source>
</evidence>
<name>A0A6J5LPZ4_9CAUD</name>
<reference evidence="1" key="1">
    <citation type="submission" date="2020-04" db="EMBL/GenBank/DDBJ databases">
        <authorList>
            <person name="Chiriac C."/>
            <person name="Salcher M."/>
            <person name="Ghai R."/>
            <person name="Kavagutti S V."/>
        </authorList>
    </citation>
    <scope>NUCLEOTIDE SEQUENCE</scope>
</reference>
<evidence type="ECO:0000313" key="2">
    <source>
        <dbReference type="EMBL" id="CAB4169868.1"/>
    </source>
</evidence>
<dbReference type="EMBL" id="LR796853">
    <property type="protein sequence ID" value="CAB4169868.1"/>
    <property type="molecule type" value="Genomic_DNA"/>
</dbReference>
<organism evidence="1">
    <name type="scientific">uncultured Caudovirales phage</name>
    <dbReference type="NCBI Taxonomy" id="2100421"/>
    <lineage>
        <taxon>Viruses</taxon>
        <taxon>Duplodnaviria</taxon>
        <taxon>Heunggongvirae</taxon>
        <taxon>Uroviricota</taxon>
        <taxon>Caudoviricetes</taxon>
        <taxon>Peduoviridae</taxon>
        <taxon>Maltschvirus</taxon>
        <taxon>Maltschvirus maltsch</taxon>
    </lineage>
</organism>
<evidence type="ECO:0000313" key="3">
    <source>
        <dbReference type="EMBL" id="CAB4199477.1"/>
    </source>
</evidence>
<dbReference type="EMBL" id="LR796314">
    <property type="protein sequence ID" value="CAB4136251.1"/>
    <property type="molecule type" value="Genomic_DNA"/>
</dbReference>
<gene>
    <name evidence="3" type="ORF">UFOVP1334_44</name>
    <name evidence="1" type="ORF">UFOVP296_37</name>
    <name evidence="2" type="ORF">UFOVP912_12</name>
</gene>